<evidence type="ECO:0000259" key="5">
    <source>
        <dbReference type="Pfam" id="PF24595"/>
    </source>
</evidence>
<proteinExistence type="predicted"/>
<dbReference type="InterPro" id="IPR032675">
    <property type="entry name" value="LRR_dom_sf"/>
</dbReference>
<evidence type="ECO:0000256" key="3">
    <source>
        <dbReference type="ARBA" id="ARBA00022737"/>
    </source>
</evidence>
<keyword evidence="3" id="KW-0677">Repeat</keyword>
<evidence type="ECO:0000256" key="2">
    <source>
        <dbReference type="ARBA" id="ARBA00022729"/>
    </source>
</evidence>
<keyword evidence="2" id="KW-0732">Signal</keyword>
<name>A0A4R6QBY8_9FLAO</name>
<feature type="domain" description="DUF7619" evidence="5">
    <location>
        <begin position="614"/>
        <end position="747"/>
    </location>
</feature>
<dbReference type="PANTHER" id="PTHR24366:SF96">
    <property type="entry name" value="LEUCINE RICH REPEAT CONTAINING 53"/>
    <property type="match status" value="1"/>
</dbReference>
<dbReference type="InterPro" id="IPR055353">
    <property type="entry name" value="DUF7619"/>
</dbReference>
<dbReference type="Pfam" id="PF18962">
    <property type="entry name" value="Por_Secre_tail"/>
    <property type="match status" value="1"/>
</dbReference>
<dbReference type="NCBIfam" id="TIGR01451">
    <property type="entry name" value="B_ant_repeat"/>
    <property type="match status" value="1"/>
</dbReference>
<organism evidence="6 7">
    <name type="scientific">Flavobacterium dankookense</name>
    <dbReference type="NCBI Taxonomy" id="706186"/>
    <lineage>
        <taxon>Bacteria</taxon>
        <taxon>Pseudomonadati</taxon>
        <taxon>Bacteroidota</taxon>
        <taxon>Flavobacteriia</taxon>
        <taxon>Flavobacteriales</taxon>
        <taxon>Flavobacteriaceae</taxon>
        <taxon>Flavobacterium</taxon>
    </lineage>
</organism>
<dbReference type="Gene3D" id="3.80.10.10">
    <property type="entry name" value="Ribonuclease Inhibitor"/>
    <property type="match status" value="1"/>
</dbReference>
<evidence type="ECO:0000259" key="4">
    <source>
        <dbReference type="Pfam" id="PF18962"/>
    </source>
</evidence>
<dbReference type="Pfam" id="PF24595">
    <property type="entry name" value="DUF7619"/>
    <property type="match status" value="1"/>
</dbReference>
<dbReference type="PROSITE" id="PS51450">
    <property type="entry name" value="LRR"/>
    <property type="match status" value="1"/>
</dbReference>
<dbReference type="NCBIfam" id="TIGR04183">
    <property type="entry name" value="Por_Secre_tail"/>
    <property type="match status" value="1"/>
</dbReference>
<dbReference type="EMBL" id="SNXR01000013">
    <property type="protein sequence ID" value="TDP59363.1"/>
    <property type="molecule type" value="Genomic_DNA"/>
</dbReference>
<dbReference type="InterPro" id="IPR001611">
    <property type="entry name" value="Leu-rich_rpt"/>
</dbReference>
<keyword evidence="1" id="KW-0433">Leucine-rich repeat</keyword>
<dbReference type="PANTHER" id="PTHR24366">
    <property type="entry name" value="IG(IMMUNOGLOBULIN) AND LRR(LEUCINE RICH REPEAT) DOMAINS"/>
    <property type="match status" value="1"/>
</dbReference>
<dbReference type="InterPro" id="IPR026444">
    <property type="entry name" value="Secre_tail"/>
</dbReference>
<dbReference type="OrthoDB" id="1110367at2"/>
<keyword evidence="7" id="KW-1185">Reference proteome</keyword>
<evidence type="ECO:0000313" key="7">
    <source>
        <dbReference type="Proteomes" id="UP000295260"/>
    </source>
</evidence>
<evidence type="ECO:0000313" key="6">
    <source>
        <dbReference type="EMBL" id="TDP59363.1"/>
    </source>
</evidence>
<reference evidence="6 7" key="1">
    <citation type="submission" date="2019-03" db="EMBL/GenBank/DDBJ databases">
        <title>Genomic Encyclopedia of Archaeal and Bacterial Type Strains, Phase II (KMG-II): from individual species to whole genera.</title>
        <authorList>
            <person name="Goeker M."/>
        </authorList>
    </citation>
    <scope>NUCLEOTIDE SEQUENCE [LARGE SCALE GENOMIC DNA]</scope>
    <source>
        <strain evidence="6 7">DSM 25687</strain>
    </source>
</reference>
<gene>
    <name evidence="6" type="ORF">BC748_1610</name>
</gene>
<feature type="domain" description="Secretion system C-terminal sorting" evidence="4">
    <location>
        <begin position="764"/>
        <end position="831"/>
    </location>
</feature>
<dbReference type="RefSeq" id="WP_133532898.1">
    <property type="nucleotide sequence ID" value="NZ_SNXR01000013.1"/>
</dbReference>
<comment type="caution">
    <text evidence="6">The sequence shown here is derived from an EMBL/GenBank/DDBJ whole genome shotgun (WGS) entry which is preliminary data.</text>
</comment>
<dbReference type="SUPFAM" id="SSF52058">
    <property type="entry name" value="L domain-like"/>
    <property type="match status" value="1"/>
</dbReference>
<dbReference type="Proteomes" id="UP000295260">
    <property type="component" value="Unassembled WGS sequence"/>
</dbReference>
<dbReference type="InterPro" id="IPR047589">
    <property type="entry name" value="DUF11_rpt"/>
</dbReference>
<protein>
    <submittedName>
        <fullName evidence="6">Putative repeat protein (TIGR01451 family)/predicted secreted protein (Por secretion system target)</fullName>
    </submittedName>
</protein>
<sequence>MKQLYILLFLFVCSISISQIITIPDANFKAKLLAANTTNQIASSTINSFTPMVIDTNGNGEIEVSEALLVKWLNVPGSSVASLEGIQYFTNLKDFRCNNNSNLTSLDLGEIMTLTYLECSGNVISSINMNENDLLQIEASYNQLQNIDFLQNANSIVNLFIENNEFNTLDVSSFSTLKRLRCGYNNLSSLDVSMLSLTQLDCSNNQITSLLLSSNMTGIDFSNNLLTSIDLTGQNNPNFSYLNIANNLLNSVTFPTVGLYYLNISGNLYTSIDLQPIAGNNNYQIEFVAMNTKLTSLDVNFPLTDDSYIFNNLDLVSLNIKNGSFDGCQYYPAVTCTISPNYTASNNPNLQFLCVDEDEVNHYMDNPELANTFISTYCSYTPGGSYNTISGNIKLDNGSNGCDANDVSAISIPIKITFSVFSYGNSYTNQNGDYVVYVPSEDRIITPQFENPYYTISPSNFTSSFVGVNQTQTANFCISPNGVHPDLEVSILPISPARPGFDATYKIIFKNKGTETQSGTVGFTFMDTVLDLVSSNPIVSLQEGNTLSWDFVDLLPFETREITVVLNVNSPMEIPAVNNDDILNFSVSIVSSLTDETPNDNQMDFNQLVVGSYDPNDKTVLQGSQIDISKVGDYLYYIVRFQNTGTYAAENVVIKDFLDIKLNWSSLQMVSSSHSYRSSLTEGNKLEVFYEGINLPPSSEDEAGSNGYFSFKIKPKSNVVLNDVIENTANIYFDFNFPIITNTVSTTFSNLSNTSYGRNELFSIFPNPTKNSLNINLLSENEIQNSVIYNLLGQKLISSKSQHTIDVSSLQQGTYLIEVETKSGTVTKRFIKN</sequence>
<accession>A0A4R6QBY8</accession>
<evidence type="ECO:0000256" key="1">
    <source>
        <dbReference type="ARBA" id="ARBA00022614"/>
    </source>
</evidence>
<dbReference type="AlphaFoldDB" id="A0A4R6QBY8"/>